<dbReference type="InterPro" id="IPR011701">
    <property type="entry name" value="MFS"/>
</dbReference>
<dbReference type="RefSeq" id="WP_075512400.1">
    <property type="nucleotide sequence ID" value="NZ_LWCI01000141.1"/>
</dbReference>
<dbReference type="Proteomes" id="UP000077342">
    <property type="component" value="Unassembled WGS sequence"/>
</dbReference>
<dbReference type="InterPro" id="IPR020846">
    <property type="entry name" value="MFS_dom"/>
</dbReference>
<feature type="signal peptide" evidence="7">
    <location>
        <begin position="1"/>
        <end position="24"/>
    </location>
</feature>
<evidence type="ECO:0000256" key="7">
    <source>
        <dbReference type="SAM" id="SignalP"/>
    </source>
</evidence>
<feature type="transmembrane region" description="Helical" evidence="6">
    <location>
        <begin position="219"/>
        <end position="241"/>
    </location>
</feature>
<name>A0A163XBG6_9MYCO</name>
<dbReference type="GO" id="GO:0005886">
    <property type="term" value="C:plasma membrane"/>
    <property type="evidence" value="ECO:0007669"/>
    <property type="project" value="UniProtKB-SubCell"/>
</dbReference>
<keyword evidence="4 6" id="KW-0472">Membrane</keyword>
<feature type="domain" description="Major facilitator superfamily (MFS) profile" evidence="8">
    <location>
        <begin position="7"/>
        <end position="494"/>
    </location>
</feature>
<dbReference type="CDD" id="cd17321">
    <property type="entry name" value="MFS_MMR_MDR_like"/>
    <property type="match status" value="1"/>
</dbReference>
<feature type="transmembrane region" description="Helical" evidence="6">
    <location>
        <begin position="135"/>
        <end position="155"/>
    </location>
</feature>
<evidence type="ECO:0000256" key="2">
    <source>
        <dbReference type="ARBA" id="ARBA00022692"/>
    </source>
</evidence>
<evidence type="ECO:0000256" key="3">
    <source>
        <dbReference type="ARBA" id="ARBA00022989"/>
    </source>
</evidence>
<evidence type="ECO:0000256" key="6">
    <source>
        <dbReference type="SAM" id="Phobius"/>
    </source>
</evidence>
<evidence type="ECO:0000259" key="8">
    <source>
        <dbReference type="PROSITE" id="PS50850"/>
    </source>
</evidence>
<dbReference type="EMBL" id="LWCI01000141">
    <property type="protein sequence ID" value="KZS59199.1"/>
    <property type="molecule type" value="Genomic_DNA"/>
</dbReference>
<feature type="region of interest" description="Disordered" evidence="5">
    <location>
        <begin position="526"/>
        <end position="548"/>
    </location>
</feature>
<organism evidence="9 10">
    <name type="scientific">Mycobacterium ostraviense</name>
    <dbReference type="NCBI Taxonomy" id="2738409"/>
    <lineage>
        <taxon>Bacteria</taxon>
        <taxon>Bacillati</taxon>
        <taxon>Actinomycetota</taxon>
        <taxon>Actinomycetes</taxon>
        <taxon>Mycobacteriales</taxon>
        <taxon>Mycobacteriaceae</taxon>
        <taxon>Mycobacterium</taxon>
    </lineage>
</organism>
<evidence type="ECO:0000256" key="1">
    <source>
        <dbReference type="ARBA" id="ARBA00004651"/>
    </source>
</evidence>
<dbReference type="InterPro" id="IPR036259">
    <property type="entry name" value="MFS_trans_sf"/>
</dbReference>
<feature type="transmembrane region" description="Helical" evidence="6">
    <location>
        <begin position="295"/>
        <end position="314"/>
    </location>
</feature>
<dbReference type="AlphaFoldDB" id="A0A163XBG6"/>
<feature type="transmembrane region" description="Helical" evidence="6">
    <location>
        <begin position="398"/>
        <end position="415"/>
    </location>
</feature>
<dbReference type="Gene3D" id="1.20.1250.20">
    <property type="entry name" value="MFS general substrate transporter like domains"/>
    <property type="match status" value="1"/>
</dbReference>
<keyword evidence="3 6" id="KW-1133">Transmembrane helix</keyword>
<dbReference type="GO" id="GO:0022857">
    <property type="term" value="F:transmembrane transporter activity"/>
    <property type="evidence" value="ECO:0007669"/>
    <property type="project" value="InterPro"/>
</dbReference>
<evidence type="ECO:0000313" key="9">
    <source>
        <dbReference type="EMBL" id="KZS59199.1"/>
    </source>
</evidence>
<proteinExistence type="predicted"/>
<feature type="transmembrane region" description="Helical" evidence="6">
    <location>
        <begin position="75"/>
        <end position="93"/>
    </location>
</feature>
<reference evidence="10" key="1">
    <citation type="submission" date="2016-04" db="EMBL/GenBank/DDBJ databases">
        <authorList>
            <person name="Strapagiel D."/>
            <person name="Borowka P."/>
            <person name="Marciniak B."/>
            <person name="Bakula Z."/>
            <person name="Van Ingen J."/>
            <person name="Safianowska A."/>
            <person name="Dziadek J."/>
            <person name="Jagielski T."/>
        </authorList>
    </citation>
    <scope>NUCLEOTIDE SEQUENCE [LARGE SCALE GENOMIC DNA]</scope>
    <source>
        <strain evidence="10">1010001458</strain>
    </source>
</reference>
<evidence type="ECO:0000256" key="5">
    <source>
        <dbReference type="SAM" id="MobiDB-lite"/>
    </source>
</evidence>
<gene>
    <name evidence="9" type="ORF">A4G28_02800</name>
</gene>
<protein>
    <recommendedName>
        <fullName evidence="8">Major facilitator superfamily (MFS) profile domain-containing protein</fullName>
    </recommendedName>
</protein>
<feature type="transmembrane region" description="Helical" evidence="6">
    <location>
        <begin position="195"/>
        <end position="213"/>
    </location>
</feature>
<feature type="chain" id="PRO_5007847450" description="Major facilitator superfamily (MFS) profile domain-containing protein" evidence="7">
    <location>
        <begin position="25"/>
        <end position="548"/>
    </location>
</feature>
<feature type="transmembrane region" description="Helical" evidence="6">
    <location>
        <begin position="44"/>
        <end position="63"/>
    </location>
</feature>
<keyword evidence="2 6" id="KW-0812">Transmembrane</keyword>
<keyword evidence="7" id="KW-0732">Signal</keyword>
<sequence length="548" mass="56244">MRNDPRGVVLACCGALVVVMSAVAGVNVALPDIALDQGASATDLTWIADAYTVALAALVLPAGASGDDFGRRRTLIGGTLLFGLANVLAAAAGSPHTIIIARVIMGIGAALIMPNTLSTITAVVHPDHKGRAVGIWAGFATAGSIMGLLISGLLLEHYSWRSTFIGTAAMAAVSLLVTVALVPNTKSAEEPAPDFPGAGLSAIGIGALVYGIIEGADHGWTHSTVVAAFAAAVSAMTLFVVHELRVACPMLDPRLFADGGFSSGTAALIIQFLGTFGFFYVGLQYIQLMLGYAPLKSSLAMLPMAAVVLPVSAIAPKLDERLDNRLVIAAGLACMVAGFALLARLGTASTYTDLLIGMLVFSGGLALSATPATNTIVDSLPPDKQGVASAMNDVTRELGAALGIALLGSLFSAGYRNHLRLPAAVPQQAAGTIRESPAAGMHVAADPQLGALGPSVNDAVRDAFVTGLSHAFTAGAAITGLTLVLLLLFPLPRRGRHRKARRLPAPPSPSWWLPLVRGQLPGIPKTAKPIAPVRSADMPAQTSRKGRQ</sequence>
<feature type="transmembrane region" description="Helical" evidence="6">
    <location>
        <begin position="161"/>
        <end position="183"/>
    </location>
</feature>
<dbReference type="PROSITE" id="PS50850">
    <property type="entry name" value="MFS"/>
    <property type="match status" value="1"/>
</dbReference>
<evidence type="ECO:0000256" key="4">
    <source>
        <dbReference type="ARBA" id="ARBA00023136"/>
    </source>
</evidence>
<comment type="caution">
    <text evidence="9">The sequence shown here is derived from an EMBL/GenBank/DDBJ whole genome shotgun (WGS) entry which is preliminary data.</text>
</comment>
<keyword evidence="10" id="KW-1185">Reference proteome</keyword>
<feature type="transmembrane region" description="Helical" evidence="6">
    <location>
        <begin position="355"/>
        <end position="377"/>
    </location>
</feature>
<dbReference type="Pfam" id="PF07690">
    <property type="entry name" value="MFS_1"/>
    <property type="match status" value="1"/>
</dbReference>
<evidence type="ECO:0000313" key="10">
    <source>
        <dbReference type="Proteomes" id="UP000077342"/>
    </source>
</evidence>
<dbReference type="PANTHER" id="PTHR42718">
    <property type="entry name" value="MAJOR FACILITATOR SUPERFAMILY MULTIDRUG TRANSPORTER MFSC"/>
    <property type="match status" value="1"/>
</dbReference>
<feature type="transmembrane region" description="Helical" evidence="6">
    <location>
        <begin position="99"/>
        <end position="123"/>
    </location>
</feature>
<feature type="transmembrane region" description="Helical" evidence="6">
    <location>
        <begin position="326"/>
        <end position="343"/>
    </location>
</feature>
<feature type="transmembrane region" description="Helical" evidence="6">
    <location>
        <begin position="261"/>
        <end position="283"/>
    </location>
</feature>
<dbReference type="SUPFAM" id="SSF103473">
    <property type="entry name" value="MFS general substrate transporter"/>
    <property type="match status" value="1"/>
</dbReference>
<feature type="transmembrane region" description="Helical" evidence="6">
    <location>
        <begin position="471"/>
        <end position="491"/>
    </location>
</feature>
<comment type="subcellular location">
    <subcellularLocation>
        <location evidence="1">Cell membrane</location>
        <topology evidence="1">Multi-pass membrane protein</topology>
    </subcellularLocation>
</comment>
<dbReference type="PANTHER" id="PTHR42718:SF42">
    <property type="entry name" value="EXPORT PROTEIN"/>
    <property type="match status" value="1"/>
</dbReference>
<accession>A0A163XBG6</accession>